<dbReference type="EMBL" id="AFES01000033">
    <property type="protein sequence ID" value="EIA15993.1"/>
    <property type="molecule type" value="Genomic_DNA"/>
</dbReference>
<evidence type="ECO:0000313" key="1">
    <source>
        <dbReference type="EMBL" id="EIA15993.1"/>
    </source>
</evidence>
<comment type="caution">
    <text evidence="1">The sequence shown here is derived from an EMBL/GenBank/DDBJ whole genome shotgun (WGS) entry which is preliminary data.</text>
</comment>
<protein>
    <submittedName>
        <fullName evidence="1">Uncharacterized protein</fullName>
    </submittedName>
</protein>
<organism evidence="1 2">
    <name type="scientific">Clostridium perfringens F262</name>
    <dbReference type="NCBI Taxonomy" id="883064"/>
    <lineage>
        <taxon>Bacteria</taxon>
        <taxon>Bacillati</taxon>
        <taxon>Bacillota</taxon>
        <taxon>Clostridia</taxon>
        <taxon>Eubacteriales</taxon>
        <taxon>Clostridiaceae</taxon>
        <taxon>Clostridium</taxon>
    </lineage>
</organism>
<proteinExistence type="predicted"/>
<sequence length="183" mass="21038">MIFRILINVNVGELTENKINKLQGILSKYFPSGISSLNQLISTGLNEQISITMNSIDYINNEGKSNNISNILSEIYDLLMLDNYINSCNLVLTDVTEEKYSMNYIEEKYGKLTDDSLGLGLRSFFNFRNSLCEFKIEPYLKNSKQIYIEGIYNLSNIEIKDLDSVIELIKVDYNNKKDCLKIL</sequence>
<dbReference type="AlphaFoldDB" id="A0AAV3FAD7"/>
<reference evidence="1 2" key="1">
    <citation type="journal article" date="2012" name="PLoS ONE">
        <title>Genome Sequencing and Analysis of a Type A Clostridium perfringens Isolate from a Case of Bovine Clostridial Abomasitis.</title>
        <authorList>
            <person name="Nowell V.J."/>
            <person name="Kropinski A.M."/>
            <person name="Songer J.G."/>
            <person name="Macinnes J.I."/>
            <person name="Parreira V.R."/>
            <person name="Prescott J.F."/>
        </authorList>
    </citation>
    <scope>NUCLEOTIDE SEQUENCE [LARGE SCALE GENOMIC DNA]</scope>
    <source>
        <strain evidence="1 2">F262</strain>
    </source>
</reference>
<dbReference type="RefSeq" id="WP_003482206.1">
    <property type="nucleotide sequence ID" value="NZ_CM001477.1"/>
</dbReference>
<accession>A0AAV3FAD7</accession>
<gene>
    <name evidence="1" type="ORF">HA1_13077</name>
</gene>
<evidence type="ECO:0000313" key="2">
    <source>
        <dbReference type="Proteomes" id="UP000005358"/>
    </source>
</evidence>
<dbReference type="Proteomes" id="UP000005358">
    <property type="component" value="Chromosome"/>
</dbReference>
<name>A0AAV3FAD7_CLOPF</name>